<dbReference type="AlphaFoldDB" id="A0AAW2FYC2"/>
<evidence type="ECO:0000313" key="2">
    <source>
        <dbReference type="Proteomes" id="UP001430953"/>
    </source>
</evidence>
<keyword evidence="2" id="KW-1185">Reference proteome</keyword>
<dbReference type="EMBL" id="JADYXP020000008">
    <property type="protein sequence ID" value="KAL0119011.1"/>
    <property type="molecule type" value="Genomic_DNA"/>
</dbReference>
<evidence type="ECO:0000313" key="1">
    <source>
        <dbReference type="EMBL" id="KAL0119011.1"/>
    </source>
</evidence>
<reference evidence="1 2" key="1">
    <citation type="submission" date="2023-03" db="EMBL/GenBank/DDBJ databases">
        <title>High recombination rates correlate with genetic variation in Cardiocondyla obscurior ants.</title>
        <authorList>
            <person name="Errbii M."/>
        </authorList>
    </citation>
    <scope>NUCLEOTIDE SEQUENCE [LARGE SCALE GENOMIC DNA]</scope>
    <source>
        <strain evidence="1">Alpha-2009</strain>
        <tissue evidence="1">Whole body</tissue>
    </source>
</reference>
<dbReference type="Proteomes" id="UP001430953">
    <property type="component" value="Unassembled WGS sequence"/>
</dbReference>
<sequence length="140" mass="16277">MGTSRGRKRTKGGGRMRGSFELRKSFQVLKSTRADFCNESTDLYVTQVNTHSSMKRTRADMQWSPGRRRGPIVKTERVSHRSLSFSLSFPFYIFRIPRRARMQREYAGRRSCRSHECAMKRIILHFVARSRVTGDGIASR</sequence>
<protein>
    <submittedName>
        <fullName evidence="1">Uncharacterized protein</fullName>
    </submittedName>
</protein>
<name>A0AAW2FYC2_9HYME</name>
<comment type="caution">
    <text evidence="1">The sequence shown here is derived from an EMBL/GenBank/DDBJ whole genome shotgun (WGS) entry which is preliminary data.</text>
</comment>
<accession>A0AAW2FYC2</accession>
<organism evidence="1 2">
    <name type="scientific">Cardiocondyla obscurior</name>
    <dbReference type="NCBI Taxonomy" id="286306"/>
    <lineage>
        <taxon>Eukaryota</taxon>
        <taxon>Metazoa</taxon>
        <taxon>Ecdysozoa</taxon>
        <taxon>Arthropoda</taxon>
        <taxon>Hexapoda</taxon>
        <taxon>Insecta</taxon>
        <taxon>Pterygota</taxon>
        <taxon>Neoptera</taxon>
        <taxon>Endopterygota</taxon>
        <taxon>Hymenoptera</taxon>
        <taxon>Apocrita</taxon>
        <taxon>Aculeata</taxon>
        <taxon>Formicoidea</taxon>
        <taxon>Formicidae</taxon>
        <taxon>Myrmicinae</taxon>
        <taxon>Cardiocondyla</taxon>
    </lineage>
</organism>
<gene>
    <name evidence="1" type="ORF">PUN28_009560</name>
</gene>
<proteinExistence type="predicted"/>